<sequence length="163" mass="18055">MAPPSSSRFLDSEAVEFSEYPDKRSYGYTFIFPIGPGNYMWTMNPWIVANASGCQVRKLVGPLLDERAGLGFPLQPEFFEYDSFYPAETVGMAEVRTGSRLIPRKNWEDEGLLNDTIRTLRELAQEGATLIHYNINAAAPDGTPNSAANPAWGDAVIFVITAE</sequence>
<dbReference type="AlphaFoldDB" id="A0A3N2PTL8"/>
<dbReference type="RefSeq" id="XP_028465656.1">
    <property type="nucleotide sequence ID" value="XM_028609873.1"/>
</dbReference>
<evidence type="ECO:0000313" key="2">
    <source>
        <dbReference type="Proteomes" id="UP000272025"/>
    </source>
</evidence>
<dbReference type="OrthoDB" id="9983560at2759"/>
<evidence type="ECO:0000313" key="1">
    <source>
        <dbReference type="EMBL" id="ROT37850.1"/>
    </source>
</evidence>
<dbReference type="GeneID" id="39578351"/>
<accession>A0A3N2PTL8</accession>
<dbReference type="Proteomes" id="UP000272025">
    <property type="component" value="Unassembled WGS sequence"/>
</dbReference>
<dbReference type="EMBL" id="ML119056">
    <property type="protein sequence ID" value="ROT37850.1"/>
    <property type="molecule type" value="Genomic_DNA"/>
</dbReference>
<protein>
    <submittedName>
        <fullName evidence="1">Uncharacterized protein</fullName>
    </submittedName>
</protein>
<proteinExistence type="predicted"/>
<dbReference type="STRING" id="1314773.A0A3N2PTL8"/>
<organism evidence="1 2">
    <name type="scientific">Sodiomyces alkalinus (strain CBS 110278 / VKM F-3762 / F11)</name>
    <name type="common">Alkaliphilic filamentous fungus</name>
    <dbReference type="NCBI Taxonomy" id="1314773"/>
    <lineage>
        <taxon>Eukaryota</taxon>
        <taxon>Fungi</taxon>
        <taxon>Dikarya</taxon>
        <taxon>Ascomycota</taxon>
        <taxon>Pezizomycotina</taxon>
        <taxon>Sordariomycetes</taxon>
        <taxon>Hypocreomycetidae</taxon>
        <taxon>Glomerellales</taxon>
        <taxon>Plectosphaerellaceae</taxon>
        <taxon>Sodiomyces</taxon>
    </lineage>
</organism>
<reference evidence="1 2" key="1">
    <citation type="journal article" date="2018" name="Mol. Ecol.">
        <title>The obligate alkalophilic soda-lake fungus Sodiomyces alkalinus has shifted to a protein diet.</title>
        <authorList>
            <person name="Grum-Grzhimaylo A.A."/>
            <person name="Falkoski D.L."/>
            <person name="van den Heuvel J."/>
            <person name="Valero-Jimenez C.A."/>
            <person name="Min B."/>
            <person name="Choi I.G."/>
            <person name="Lipzen A."/>
            <person name="Daum C.G."/>
            <person name="Aanen D.K."/>
            <person name="Tsang A."/>
            <person name="Henrissat B."/>
            <person name="Bilanenko E.N."/>
            <person name="de Vries R.P."/>
            <person name="van Kan J.A.L."/>
            <person name="Grigoriev I.V."/>
            <person name="Debets A.J.M."/>
        </authorList>
    </citation>
    <scope>NUCLEOTIDE SEQUENCE [LARGE SCALE GENOMIC DNA]</scope>
    <source>
        <strain evidence="1 2">F11</strain>
    </source>
</reference>
<gene>
    <name evidence="1" type="ORF">SODALDRAFT_324337</name>
</gene>
<keyword evidence="2" id="KW-1185">Reference proteome</keyword>
<name>A0A3N2PTL8_SODAK</name>